<dbReference type="Proteomes" id="UP000233491">
    <property type="component" value="Unassembled WGS sequence"/>
</dbReference>
<feature type="transmembrane region" description="Helical" evidence="1">
    <location>
        <begin position="12"/>
        <end position="31"/>
    </location>
</feature>
<dbReference type="PANTHER" id="PTHR37947">
    <property type="entry name" value="BLL2462 PROTEIN"/>
    <property type="match status" value="1"/>
</dbReference>
<keyword evidence="1" id="KW-1133">Transmembrane helix</keyword>
<keyword evidence="1" id="KW-0472">Membrane</keyword>
<reference evidence="2 3" key="1">
    <citation type="submission" date="2017-12" db="EMBL/GenBank/DDBJ databases">
        <title>Anaerobic carbon monoxide metabolism by Pleomorphomonas carboxyditropha sp. nov., a new mesophilic hydrogenogenic carboxidotroph.</title>
        <authorList>
            <person name="Esquivel-Elizondo S."/>
            <person name="Krajmalnik-Brown R."/>
        </authorList>
    </citation>
    <scope>NUCLEOTIDE SEQUENCE [LARGE SCALE GENOMIC DNA]</scope>
    <source>
        <strain evidence="2 3">R5-392</strain>
    </source>
</reference>
<comment type="caution">
    <text evidence="2">The sequence shown here is derived from an EMBL/GenBank/DDBJ whole genome shotgun (WGS) entry which is preliminary data.</text>
</comment>
<feature type="transmembrane region" description="Helical" evidence="1">
    <location>
        <begin position="38"/>
        <end position="55"/>
    </location>
</feature>
<dbReference type="AlphaFoldDB" id="A0A1I4WR78"/>
<dbReference type="SUPFAM" id="SSF52317">
    <property type="entry name" value="Class I glutamine amidotransferase-like"/>
    <property type="match status" value="1"/>
</dbReference>
<evidence type="ECO:0000256" key="1">
    <source>
        <dbReference type="SAM" id="Phobius"/>
    </source>
</evidence>
<protein>
    <recommendedName>
        <fullName evidence="4">Glutamine amidotransferase domain-containing protein</fullName>
    </recommendedName>
</protein>
<dbReference type="PANTHER" id="PTHR37947:SF1">
    <property type="entry name" value="BLL2462 PROTEIN"/>
    <property type="match status" value="1"/>
</dbReference>
<organism evidence="2 3">
    <name type="scientific">Pleomorphomonas diazotrophica</name>
    <dbReference type="NCBI Taxonomy" id="1166257"/>
    <lineage>
        <taxon>Bacteria</taxon>
        <taxon>Pseudomonadati</taxon>
        <taxon>Pseudomonadota</taxon>
        <taxon>Alphaproteobacteria</taxon>
        <taxon>Hyphomicrobiales</taxon>
        <taxon>Pleomorphomonadaceae</taxon>
        <taxon>Pleomorphomonas</taxon>
    </lineage>
</organism>
<evidence type="ECO:0008006" key="4">
    <source>
        <dbReference type="Google" id="ProtNLM"/>
    </source>
</evidence>
<feature type="transmembrane region" description="Helical" evidence="1">
    <location>
        <begin position="670"/>
        <end position="689"/>
    </location>
</feature>
<dbReference type="EMBL" id="PJNW01000021">
    <property type="protein sequence ID" value="PKR87299.1"/>
    <property type="molecule type" value="Genomic_DNA"/>
</dbReference>
<evidence type="ECO:0000313" key="2">
    <source>
        <dbReference type="EMBL" id="PKR87299.1"/>
    </source>
</evidence>
<proteinExistence type="predicted"/>
<evidence type="ECO:0000313" key="3">
    <source>
        <dbReference type="Proteomes" id="UP000233491"/>
    </source>
</evidence>
<dbReference type="RefSeq" id="WP_101291256.1">
    <property type="nucleotide sequence ID" value="NZ_FOUQ01000020.1"/>
</dbReference>
<sequence length="693" mass="73777">MIWSIAFEPLLPVPILAAGGVVALAVLALMVLRRRPGVLLRALALGLLLLGAARPELVAEDRKTLPSVVALVADRSASQSLAGRPADTDAAYATLKERLSRLSGVELREVPAAATDNADGTRLFADVARALSDVPADRIGGVVLVTDGRVHDAPKTVAGLGFSAPVHVLVSGDPDEYDRRIELTSIPKFALVRSTQRLSFRLVDDGRSPNGAAVPVVVRRDGEIIATLTMAPGDERSVDIAIPHAGDNIVEVEAPALPGEISPLNNTEVAVIDGVRQALRVLLVSGEPHAGERTWRDLLKSDASVDLVHFTILRPPEKQDGTPIDELSLIAFPTRELFDEKIGDFDLIIFDRYEKRGVLPLLYFDNIARYVAEGGALLMAAGPDPLNADSVYDSPLAPLLPAIPNGNVVETPFRPAVTPLGARHPVTAELPGGDADPPRWSRWFRLVETHENRGEALMSGPDGKPLLVLSREGKGRVAMLLSDQVWLWARGFEGGGPHAELLRNVAHWLMGEPELEEEALRLSGEGGRLAVERRTLKETAEPVTVTFPDGSEQRITGLSSLGPGRFGATLSAPLPGLYKATDGTLTALAHVGPANPREFRALVSTTEPTRPIAEATGGAAIRLRAEAGGPLAVPAVALRRQAAGTYSGDGWIGFKASEAYEVAGIETVPVYLGLLAAALLLLAVGGLWWRESR</sequence>
<dbReference type="OrthoDB" id="9769144at2"/>
<name>A0A1I4WR78_9HYPH</name>
<keyword evidence="3" id="KW-1185">Reference proteome</keyword>
<keyword evidence="1" id="KW-0812">Transmembrane</keyword>
<dbReference type="InterPro" id="IPR029062">
    <property type="entry name" value="Class_I_gatase-like"/>
</dbReference>
<accession>A0A1I4WR78</accession>
<gene>
    <name evidence="2" type="ORF">CXZ10_20605</name>
</gene>
<dbReference type="Gene3D" id="3.40.50.880">
    <property type="match status" value="1"/>
</dbReference>